<feature type="transmembrane region" description="Helical" evidence="7">
    <location>
        <begin position="142"/>
        <end position="160"/>
    </location>
</feature>
<comment type="caution">
    <text evidence="9">The sequence shown here is derived from an EMBL/GenBank/DDBJ whole genome shotgun (WGS) entry which is preliminary data.</text>
</comment>
<dbReference type="EMBL" id="JAESIY010000008">
    <property type="protein sequence ID" value="MBL3657506.1"/>
    <property type="molecule type" value="Genomic_DNA"/>
</dbReference>
<reference evidence="9" key="1">
    <citation type="submission" date="2021-01" db="EMBL/GenBank/DDBJ databases">
        <title>Fulvivirga kasyanovii gen. nov., sp nov., a novel member of the phylum Bacteroidetes isolated from seawater in a mussel farm.</title>
        <authorList>
            <person name="Zhao L.-H."/>
            <person name="Wang Z.-J."/>
        </authorList>
    </citation>
    <scope>NUCLEOTIDE SEQUENCE</scope>
    <source>
        <strain evidence="9">2943</strain>
    </source>
</reference>
<comment type="subcellular location">
    <subcellularLocation>
        <location evidence="1">Cell membrane</location>
        <topology evidence="1">Multi-pass membrane protein</topology>
    </subcellularLocation>
</comment>
<evidence type="ECO:0000256" key="5">
    <source>
        <dbReference type="ARBA" id="ARBA00023136"/>
    </source>
</evidence>
<dbReference type="GO" id="GO:0022857">
    <property type="term" value="F:transmembrane transporter activity"/>
    <property type="evidence" value="ECO:0007669"/>
    <property type="project" value="InterPro"/>
</dbReference>
<evidence type="ECO:0000313" key="10">
    <source>
        <dbReference type="Proteomes" id="UP000659388"/>
    </source>
</evidence>
<evidence type="ECO:0000256" key="3">
    <source>
        <dbReference type="ARBA" id="ARBA00022692"/>
    </source>
</evidence>
<feature type="transmembrane region" description="Helical" evidence="7">
    <location>
        <begin position="200"/>
        <end position="222"/>
    </location>
</feature>
<organism evidence="9 10">
    <name type="scientific">Fulvivirga sediminis</name>
    <dbReference type="NCBI Taxonomy" id="2803949"/>
    <lineage>
        <taxon>Bacteria</taxon>
        <taxon>Pseudomonadati</taxon>
        <taxon>Bacteroidota</taxon>
        <taxon>Cytophagia</taxon>
        <taxon>Cytophagales</taxon>
        <taxon>Fulvivirgaceae</taxon>
        <taxon>Fulvivirga</taxon>
    </lineage>
</organism>
<evidence type="ECO:0000256" key="7">
    <source>
        <dbReference type="SAM" id="Phobius"/>
    </source>
</evidence>
<keyword evidence="10" id="KW-1185">Reference proteome</keyword>
<evidence type="ECO:0000313" key="9">
    <source>
        <dbReference type="EMBL" id="MBL3657506.1"/>
    </source>
</evidence>
<protein>
    <submittedName>
        <fullName evidence="9">Threonine/serine exporter family protein</fullName>
    </submittedName>
</protein>
<keyword evidence="4 7" id="KW-1133">Transmembrane helix</keyword>
<accession>A0A937K1I1</accession>
<feature type="transmembrane region" description="Helical" evidence="7">
    <location>
        <begin position="234"/>
        <end position="258"/>
    </location>
</feature>
<dbReference type="AlphaFoldDB" id="A0A937K1I1"/>
<dbReference type="PANTHER" id="PTHR34390:SF2">
    <property type="entry name" value="SUCCINATE TRANSPORTER SUBUNIT YJJP-RELATED"/>
    <property type="match status" value="1"/>
</dbReference>
<keyword evidence="2" id="KW-1003">Cell membrane</keyword>
<comment type="similarity">
    <text evidence="6">Belongs to the ThrE exporter (TC 2.A.79) family.</text>
</comment>
<keyword evidence="3 7" id="KW-0812">Transmembrane</keyword>
<evidence type="ECO:0000256" key="2">
    <source>
        <dbReference type="ARBA" id="ARBA00022475"/>
    </source>
</evidence>
<dbReference type="PANTHER" id="PTHR34390">
    <property type="entry name" value="UPF0442 PROTEIN YJJB-RELATED"/>
    <property type="match status" value="1"/>
</dbReference>
<keyword evidence="5 7" id="KW-0472">Membrane</keyword>
<evidence type="ECO:0000259" key="8">
    <source>
        <dbReference type="Pfam" id="PF06738"/>
    </source>
</evidence>
<feature type="transmembrane region" description="Helical" evidence="7">
    <location>
        <begin position="172"/>
        <end position="194"/>
    </location>
</feature>
<dbReference type="RefSeq" id="WP_202245296.1">
    <property type="nucleotide sequence ID" value="NZ_JAESIY010000008.1"/>
</dbReference>
<sequence>MAENHTETELKELGQTLLRIGAYLMSAGANIQRIRKTVERIAGAFGCTVDLLITNRALMITIGDDKLTHFHSGLKRTLPHGVNFRLVSGISRMSWWVVEKNWSIKDVNNEIDRLVALPHYPRLLVLCVVSLAGASFCRLFGGNYIDMLVAFGATFIGLFVRQESLKRDFNAYLCIFFAAFTSSLIASICIKFRVDVHDQALNACVLYLIPGVPFINSFSDLIHGNIMNGIVKSVHGLIIAFAIAMGLMLAMQICQLLVL</sequence>
<dbReference type="InterPro" id="IPR050539">
    <property type="entry name" value="ThrE_Dicarb/AminoAcid_Exp"/>
</dbReference>
<gene>
    <name evidence="9" type="ORF">JL102_15265</name>
</gene>
<evidence type="ECO:0000256" key="6">
    <source>
        <dbReference type="ARBA" id="ARBA00034125"/>
    </source>
</evidence>
<evidence type="ECO:0000256" key="1">
    <source>
        <dbReference type="ARBA" id="ARBA00004651"/>
    </source>
</evidence>
<evidence type="ECO:0000256" key="4">
    <source>
        <dbReference type="ARBA" id="ARBA00022989"/>
    </source>
</evidence>
<feature type="domain" description="Threonine/serine exporter-like N-terminal" evidence="8">
    <location>
        <begin position="16"/>
        <end position="253"/>
    </location>
</feature>
<name>A0A937K1I1_9BACT</name>
<dbReference type="Proteomes" id="UP000659388">
    <property type="component" value="Unassembled WGS sequence"/>
</dbReference>
<proteinExistence type="inferred from homology"/>
<dbReference type="GO" id="GO:0005886">
    <property type="term" value="C:plasma membrane"/>
    <property type="evidence" value="ECO:0007669"/>
    <property type="project" value="UniProtKB-SubCell"/>
</dbReference>
<dbReference type="InterPro" id="IPR010619">
    <property type="entry name" value="ThrE-like_N"/>
</dbReference>
<dbReference type="Pfam" id="PF06738">
    <property type="entry name" value="ThrE"/>
    <property type="match status" value="1"/>
</dbReference>
<dbReference type="GO" id="GO:0015744">
    <property type="term" value="P:succinate transport"/>
    <property type="evidence" value="ECO:0007669"/>
    <property type="project" value="TreeGrafter"/>
</dbReference>